<reference evidence="2 3" key="1">
    <citation type="submission" date="2021-01" db="EMBL/GenBank/DDBJ databases">
        <title>Sequencing the genomes of 1000 actinobacteria strains.</title>
        <authorList>
            <person name="Klenk H.-P."/>
        </authorList>
    </citation>
    <scope>NUCLEOTIDE SEQUENCE [LARGE SCALE GENOMIC DNA]</scope>
    <source>
        <strain evidence="2 3">DSM 18239</strain>
    </source>
</reference>
<feature type="compositionally biased region" description="Low complexity" evidence="1">
    <location>
        <begin position="251"/>
        <end position="262"/>
    </location>
</feature>
<accession>A0ABS2M9X0</accession>
<keyword evidence="3" id="KW-1185">Reference proteome</keyword>
<gene>
    <name evidence="2" type="ORF">JOE61_001775</name>
</gene>
<dbReference type="RefSeq" id="WP_193669716.1">
    <property type="nucleotide sequence ID" value="NZ_JACDTV010000010.1"/>
</dbReference>
<dbReference type="Proteomes" id="UP000732378">
    <property type="component" value="Unassembled WGS sequence"/>
</dbReference>
<sequence length="471" mass="47718">MSERPDLDERAGLDDKYEQMLHLADLFSRAGGDLRSRSGLGPEVLDDPDLADSEPLSPATWREAEDEVRAATTGRGGLVGRSVELDADALVVRATVLTYRWIDDLASAAYETLGAIAGRAIGYLAPEVALGGSIVSAGLIETDAADRDEVAGYLGELAGMHPALMDHVSSGGGGLLDSLQLRSLLSVSALARDDAPLAAAAGLRALGIEDLGLDVGSAARDIAGGLLDADADADTDNDAATGRSTDDGGPDEAAGAAGADGAAGAPRGLEELLVRLVHARSSVEVRAVGGGRFVAYLAGPDAGRRGPLRLVSGDRAAYADVVVGALERAVRGVPDARVMLVGGAHGGATAAEVAAGVATGAVPASFSVEQVVTAGAPAAQVPRIPAPTRVLSLEDRSDPVALLGSLVNAGAENRLTVVFDARVTSGDPDAGAGHGRRGQVYVAGGRAADRARHAPVVAELERLRALGYLAR</sequence>
<feature type="region of interest" description="Disordered" evidence="1">
    <location>
        <begin position="233"/>
        <end position="262"/>
    </location>
</feature>
<name>A0ABS2M9X0_9ACTN</name>
<evidence type="ECO:0000313" key="2">
    <source>
        <dbReference type="EMBL" id="MBM7507961.1"/>
    </source>
</evidence>
<evidence type="ECO:0000256" key="1">
    <source>
        <dbReference type="SAM" id="MobiDB-lite"/>
    </source>
</evidence>
<dbReference type="EMBL" id="JAFBBZ010000001">
    <property type="protein sequence ID" value="MBM7507961.1"/>
    <property type="molecule type" value="Genomic_DNA"/>
</dbReference>
<evidence type="ECO:0000313" key="3">
    <source>
        <dbReference type="Proteomes" id="UP000732378"/>
    </source>
</evidence>
<organism evidence="2 3">
    <name type="scientific">Nocardioides salarius</name>
    <dbReference type="NCBI Taxonomy" id="374513"/>
    <lineage>
        <taxon>Bacteria</taxon>
        <taxon>Bacillati</taxon>
        <taxon>Actinomycetota</taxon>
        <taxon>Actinomycetes</taxon>
        <taxon>Propionibacteriales</taxon>
        <taxon>Nocardioidaceae</taxon>
        <taxon>Nocardioides</taxon>
    </lineage>
</organism>
<protein>
    <submittedName>
        <fullName evidence="2">Uncharacterized protein</fullName>
    </submittedName>
</protein>
<comment type="caution">
    <text evidence="2">The sequence shown here is derived from an EMBL/GenBank/DDBJ whole genome shotgun (WGS) entry which is preliminary data.</text>
</comment>
<feature type="region of interest" description="Disordered" evidence="1">
    <location>
        <begin position="38"/>
        <end position="57"/>
    </location>
</feature>
<proteinExistence type="predicted"/>